<proteinExistence type="predicted"/>
<sequence length="76" mass="8633">CQIWAERAGCLHLLKKGVEVMNSNYRLCSDHFSDNSYTSTERKRLSNFALPEIFSHHSETTSGILKDFKPTLEDAG</sequence>
<evidence type="ECO:0000256" key="5">
    <source>
        <dbReference type="PROSITE-ProRule" id="PRU00309"/>
    </source>
</evidence>
<dbReference type="GO" id="GO:0003677">
    <property type="term" value="F:DNA binding"/>
    <property type="evidence" value="ECO:0007669"/>
    <property type="project" value="UniProtKB-UniRule"/>
</dbReference>
<keyword evidence="4 5" id="KW-0238">DNA-binding</keyword>
<feature type="non-terminal residue" evidence="7">
    <location>
        <position position="76"/>
    </location>
</feature>
<dbReference type="Proteomes" id="UP001233999">
    <property type="component" value="Unassembled WGS sequence"/>
</dbReference>
<evidence type="ECO:0000313" key="8">
    <source>
        <dbReference type="Proteomes" id="UP001233999"/>
    </source>
</evidence>
<evidence type="ECO:0000256" key="2">
    <source>
        <dbReference type="ARBA" id="ARBA00022771"/>
    </source>
</evidence>
<reference evidence="7" key="2">
    <citation type="submission" date="2023-05" db="EMBL/GenBank/DDBJ databases">
        <authorList>
            <person name="Fouks B."/>
        </authorList>
    </citation>
    <scope>NUCLEOTIDE SEQUENCE</scope>
    <source>
        <strain evidence="7">Stay&amp;Tobe</strain>
        <tissue evidence="7">Testes</tissue>
    </source>
</reference>
<keyword evidence="2 5" id="KW-0863">Zinc-finger</keyword>
<accession>A0AAD8EIY5</accession>
<evidence type="ECO:0000256" key="1">
    <source>
        <dbReference type="ARBA" id="ARBA00022723"/>
    </source>
</evidence>
<evidence type="ECO:0000313" key="7">
    <source>
        <dbReference type="EMBL" id="KAJ9592315.1"/>
    </source>
</evidence>
<organism evidence="7 8">
    <name type="scientific">Diploptera punctata</name>
    <name type="common">Pacific beetle cockroach</name>
    <dbReference type="NCBI Taxonomy" id="6984"/>
    <lineage>
        <taxon>Eukaryota</taxon>
        <taxon>Metazoa</taxon>
        <taxon>Ecdysozoa</taxon>
        <taxon>Arthropoda</taxon>
        <taxon>Hexapoda</taxon>
        <taxon>Insecta</taxon>
        <taxon>Pterygota</taxon>
        <taxon>Neoptera</taxon>
        <taxon>Polyneoptera</taxon>
        <taxon>Dictyoptera</taxon>
        <taxon>Blattodea</taxon>
        <taxon>Blaberoidea</taxon>
        <taxon>Blaberidae</taxon>
        <taxon>Diplopterinae</taxon>
        <taxon>Diploptera</taxon>
    </lineage>
</organism>
<dbReference type="Pfam" id="PF05485">
    <property type="entry name" value="THAP"/>
    <property type="match status" value="1"/>
</dbReference>
<dbReference type="InterPro" id="IPR006612">
    <property type="entry name" value="THAP_Znf"/>
</dbReference>
<gene>
    <name evidence="7" type="ORF">L9F63_001135</name>
</gene>
<reference evidence="7" key="1">
    <citation type="journal article" date="2023" name="IScience">
        <title>Live-bearing cockroach genome reveals convergent evolutionary mechanisms linked to viviparity in insects and beyond.</title>
        <authorList>
            <person name="Fouks B."/>
            <person name="Harrison M.C."/>
            <person name="Mikhailova A.A."/>
            <person name="Marchal E."/>
            <person name="English S."/>
            <person name="Carruthers M."/>
            <person name="Jennings E.C."/>
            <person name="Chiamaka E.L."/>
            <person name="Frigard R.A."/>
            <person name="Pippel M."/>
            <person name="Attardo G.M."/>
            <person name="Benoit J.B."/>
            <person name="Bornberg-Bauer E."/>
            <person name="Tobe S.S."/>
        </authorList>
    </citation>
    <scope>NUCLEOTIDE SEQUENCE</scope>
    <source>
        <strain evidence="7">Stay&amp;Tobe</strain>
    </source>
</reference>
<evidence type="ECO:0000256" key="3">
    <source>
        <dbReference type="ARBA" id="ARBA00022833"/>
    </source>
</evidence>
<feature type="non-terminal residue" evidence="7">
    <location>
        <position position="1"/>
    </location>
</feature>
<evidence type="ECO:0000256" key="4">
    <source>
        <dbReference type="ARBA" id="ARBA00023125"/>
    </source>
</evidence>
<keyword evidence="3" id="KW-0862">Zinc</keyword>
<keyword evidence="8" id="KW-1185">Reference proteome</keyword>
<keyword evidence="1" id="KW-0479">Metal-binding</keyword>
<dbReference type="PROSITE" id="PS50950">
    <property type="entry name" value="ZF_THAP"/>
    <property type="match status" value="1"/>
</dbReference>
<feature type="domain" description="THAP-type" evidence="6">
    <location>
        <begin position="1"/>
        <end position="54"/>
    </location>
</feature>
<name>A0AAD8EIY5_DIPPU</name>
<dbReference type="EMBL" id="JASPKZ010003841">
    <property type="protein sequence ID" value="KAJ9592315.1"/>
    <property type="molecule type" value="Genomic_DNA"/>
</dbReference>
<dbReference type="GO" id="GO:0008270">
    <property type="term" value="F:zinc ion binding"/>
    <property type="evidence" value="ECO:0007669"/>
    <property type="project" value="UniProtKB-KW"/>
</dbReference>
<evidence type="ECO:0000259" key="6">
    <source>
        <dbReference type="PROSITE" id="PS50950"/>
    </source>
</evidence>
<protein>
    <recommendedName>
        <fullName evidence="6">THAP-type domain-containing protein</fullName>
    </recommendedName>
</protein>
<comment type="caution">
    <text evidence="7">The sequence shown here is derived from an EMBL/GenBank/DDBJ whole genome shotgun (WGS) entry which is preliminary data.</text>
</comment>
<dbReference type="AlphaFoldDB" id="A0AAD8EIY5"/>